<proteinExistence type="predicted"/>
<sequence>MLSDLRGQSHSKLSTQSFIQIIIFGFANDQKIIRFRSTIFRRLLWLTVSTIDWSWFEILPITSRNRKPGEVFKQQYNCETCSAVVQICLDIAKGKKKIQLGCILADDENITHADLEEFEDMNLDQDNNHNRNNSRRIERLLIFSIEEC</sequence>
<name>A0A0C2JJV8_THEKT</name>
<dbReference type="Proteomes" id="UP000031668">
    <property type="component" value="Unassembled WGS sequence"/>
</dbReference>
<protein>
    <submittedName>
        <fullName evidence="1">Uncharacterized protein</fullName>
    </submittedName>
</protein>
<dbReference type="EMBL" id="JWZT01002320">
    <property type="protein sequence ID" value="KII69673.1"/>
    <property type="molecule type" value="Genomic_DNA"/>
</dbReference>
<keyword evidence="2" id="KW-1185">Reference proteome</keyword>
<accession>A0A0C2JJV8</accession>
<reference evidence="1 2" key="1">
    <citation type="journal article" date="2014" name="Genome Biol. Evol.">
        <title>The genome of the myxosporean Thelohanellus kitauei shows adaptations to nutrient acquisition within its fish host.</title>
        <authorList>
            <person name="Yang Y."/>
            <person name="Xiong J."/>
            <person name="Zhou Z."/>
            <person name="Huo F."/>
            <person name="Miao W."/>
            <person name="Ran C."/>
            <person name="Liu Y."/>
            <person name="Zhang J."/>
            <person name="Feng J."/>
            <person name="Wang M."/>
            <person name="Wang M."/>
            <person name="Wang L."/>
            <person name="Yao B."/>
        </authorList>
    </citation>
    <scope>NUCLEOTIDE SEQUENCE [LARGE SCALE GENOMIC DNA]</scope>
    <source>
        <strain evidence="1">Wuqing</strain>
    </source>
</reference>
<gene>
    <name evidence="1" type="ORF">RF11_07270</name>
</gene>
<evidence type="ECO:0000313" key="1">
    <source>
        <dbReference type="EMBL" id="KII69673.1"/>
    </source>
</evidence>
<dbReference type="AlphaFoldDB" id="A0A0C2JJV8"/>
<organism evidence="1 2">
    <name type="scientific">Thelohanellus kitauei</name>
    <name type="common">Myxosporean</name>
    <dbReference type="NCBI Taxonomy" id="669202"/>
    <lineage>
        <taxon>Eukaryota</taxon>
        <taxon>Metazoa</taxon>
        <taxon>Cnidaria</taxon>
        <taxon>Myxozoa</taxon>
        <taxon>Myxosporea</taxon>
        <taxon>Bivalvulida</taxon>
        <taxon>Platysporina</taxon>
        <taxon>Myxobolidae</taxon>
        <taxon>Thelohanellus</taxon>
    </lineage>
</organism>
<comment type="caution">
    <text evidence="1">The sequence shown here is derived from an EMBL/GenBank/DDBJ whole genome shotgun (WGS) entry which is preliminary data.</text>
</comment>
<evidence type="ECO:0000313" key="2">
    <source>
        <dbReference type="Proteomes" id="UP000031668"/>
    </source>
</evidence>